<protein>
    <submittedName>
        <fullName evidence="10">Biopolymer transporter ExbD</fullName>
    </submittedName>
</protein>
<comment type="caution">
    <text evidence="10">The sequence shown here is derived from an EMBL/GenBank/DDBJ whole genome shotgun (WGS) entry which is preliminary data.</text>
</comment>
<proteinExistence type="inferred from homology"/>
<dbReference type="InterPro" id="IPR003400">
    <property type="entry name" value="ExbD"/>
</dbReference>
<keyword evidence="4 7" id="KW-0812">Transmembrane</keyword>
<dbReference type="PANTHER" id="PTHR30558:SF3">
    <property type="entry name" value="BIOPOLYMER TRANSPORT PROTEIN EXBD-RELATED"/>
    <property type="match status" value="1"/>
</dbReference>
<comment type="subcellular location">
    <subcellularLocation>
        <location evidence="1">Cell membrane</location>
        <topology evidence="1">Single-pass membrane protein</topology>
    </subcellularLocation>
    <subcellularLocation>
        <location evidence="7">Cell membrane</location>
        <topology evidence="7">Single-pass type II membrane protein</topology>
    </subcellularLocation>
</comment>
<sequence length="158" mass="17362">MKLRLRHLQEEPGLNGVSMTDVVLMLLIFFMAATRLHHEPEFDIQLPSGSGQPRSKNIARLEISIDAAGCYAINGQWLPSTEAVQLRDALKKAANGREIPLTVHADGRTPHQAVVTVLDIGQIELRRLAIVTENDPNTLKPASAVDRLPLLPPRGSRP</sequence>
<feature type="region of interest" description="Disordered" evidence="8">
    <location>
        <begin position="138"/>
        <end position="158"/>
    </location>
</feature>
<evidence type="ECO:0000256" key="1">
    <source>
        <dbReference type="ARBA" id="ARBA00004162"/>
    </source>
</evidence>
<dbReference type="AlphaFoldDB" id="A0A2G6PH83"/>
<evidence type="ECO:0000256" key="4">
    <source>
        <dbReference type="ARBA" id="ARBA00022692"/>
    </source>
</evidence>
<evidence type="ECO:0000256" key="9">
    <source>
        <dbReference type="SAM" id="Phobius"/>
    </source>
</evidence>
<evidence type="ECO:0000313" key="10">
    <source>
        <dbReference type="EMBL" id="PIE83610.1"/>
    </source>
</evidence>
<name>A0A2G6PH83_9GAMM</name>
<dbReference type="GO" id="GO:0015031">
    <property type="term" value="P:protein transport"/>
    <property type="evidence" value="ECO:0007669"/>
    <property type="project" value="UniProtKB-KW"/>
</dbReference>
<evidence type="ECO:0000256" key="5">
    <source>
        <dbReference type="ARBA" id="ARBA00022989"/>
    </source>
</evidence>
<dbReference type="GO" id="GO:0005886">
    <property type="term" value="C:plasma membrane"/>
    <property type="evidence" value="ECO:0007669"/>
    <property type="project" value="UniProtKB-SubCell"/>
</dbReference>
<organism evidence="10 11">
    <name type="scientific">Candidatus Contendibacter odensensis</name>
    <dbReference type="NCBI Taxonomy" id="1400860"/>
    <lineage>
        <taxon>Bacteria</taxon>
        <taxon>Pseudomonadati</taxon>
        <taxon>Pseudomonadota</taxon>
        <taxon>Gammaproteobacteria</taxon>
        <taxon>Candidatus Competibacteraceae</taxon>
        <taxon>Candidatus Contendibacter</taxon>
    </lineage>
</organism>
<keyword evidence="6 9" id="KW-0472">Membrane</keyword>
<keyword evidence="3" id="KW-1003">Cell membrane</keyword>
<dbReference type="Proteomes" id="UP000229278">
    <property type="component" value="Unassembled WGS sequence"/>
</dbReference>
<keyword evidence="7" id="KW-0653">Protein transport</keyword>
<evidence type="ECO:0000256" key="3">
    <source>
        <dbReference type="ARBA" id="ARBA00022475"/>
    </source>
</evidence>
<keyword evidence="7" id="KW-0813">Transport</keyword>
<reference evidence="10 11" key="1">
    <citation type="submission" date="2017-10" db="EMBL/GenBank/DDBJ databases">
        <title>Novel microbial diversity and functional potential in the marine mammal oral microbiome.</title>
        <authorList>
            <person name="Dudek N.K."/>
            <person name="Sun C.L."/>
            <person name="Burstein D."/>
            <person name="Kantor R.S."/>
            <person name="Aliaga Goltsman D.S."/>
            <person name="Bik E.M."/>
            <person name="Thomas B.C."/>
            <person name="Banfield J.F."/>
            <person name="Relman D.A."/>
        </authorList>
    </citation>
    <scope>NUCLEOTIDE SEQUENCE [LARGE SCALE GENOMIC DNA]</scope>
    <source>
        <strain evidence="10">DOLJORAL78_50_517</strain>
    </source>
</reference>
<dbReference type="EMBL" id="PDTV01000004">
    <property type="protein sequence ID" value="PIE83610.1"/>
    <property type="molecule type" value="Genomic_DNA"/>
</dbReference>
<feature type="transmembrane region" description="Helical" evidence="9">
    <location>
        <begin position="12"/>
        <end position="33"/>
    </location>
</feature>
<accession>A0A2G6PH83</accession>
<evidence type="ECO:0000256" key="7">
    <source>
        <dbReference type="RuleBase" id="RU003879"/>
    </source>
</evidence>
<evidence type="ECO:0000256" key="6">
    <source>
        <dbReference type="ARBA" id="ARBA00023136"/>
    </source>
</evidence>
<dbReference type="Gene3D" id="3.30.420.270">
    <property type="match status" value="1"/>
</dbReference>
<dbReference type="PANTHER" id="PTHR30558">
    <property type="entry name" value="EXBD MEMBRANE COMPONENT OF PMF-DRIVEN MACROMOLECULE IMPORT SYSTEM"/>
    <property type="match status" value="1"/>
</dbReference>
<keyword evidence="5 9" id="KW-1133">Transmembrane helix</keyword>
<evidence type="ECO:0000313" key="11">
    <source>
        <dbReference type="Proteomes" id="UP000229278"/>
    </source>
</evidence>
<gene>
    <name evidence="10" type="ORF">CSA09_01865</name>
</gene>
<evidence type="ECO:0000256" key="8">
    <source>
        <dbReference type="SAM" id="MobiDB-lite"/>
    </source>
</evidence>
<evidence type="ECO:0000256" key="2">
    <source>
        <dbReference type="ARBA" id="ARBA00005811"/>
    </source>
</evidence>
<dbReference type="Pfam" id="PF02472">
    <property type="entry name" value="ExbD"/>
    <property type="match status" value="1"/>
</dbReference>
<comment type="similarity">
    <text evidence="2 7">Belongs to the ExbD/TolR family.</text>
</comment>
<dbReference type="GO" id="GO:0022857">
    <property type="term" value="F:transmembrane transporter activity"/>
    <property type="evidence" value="ECO:0007669"/>
    <property type="project" value="InterPro"/>
</dbReference>